<dbReference type="InterPro" id="IPR018060">
    <property type="entry name" value="HTH_AraC"/>
</dbReference>
<keyword evidence="1" id="KW-0805">Transcription regulation</keyword>
<name>A0A2Z4IMC6_9BACT</name>
<dbReference type="AlphaFoldDB" id="A0A2Z4IMC6"/>
<gene>
    <name evidence="4" type="ORF">DN752_18715</name>
</gene>
<dbReference type="RefSeq" id="WP_112785377.1">
    <property type="nucleotide sequence ID" value="NZ_CP030041.1"/>
</dbReference>
<dbReference type="Proteomes" id="UP000248688">
    <property type="component" value="Chromosome"/>
</dbReference>
<feature type="domain" description="HTH araC/xylS-type" evidence="3">
    <location>
        <begin position="220"/>
        <end position="318"/>
    </location>
</feature>
<keyword evidence="5" id="KW-1185">Reference proteome</keyword>
<evidence type="ECO:0000256" key="2">
    <source>
        <dbReference type="ARBA" id="ARBA00023163"/>
    </source>
</evidence>
<dbReference type="OrthoDB" id="9803764at2"/>
<evidence type="ECO:0000259" key="3">
    <source>
        <dbReference type="PROSITE" id="PS01124"/>
    </source>
</evidence>
<dbReference type="EMBL" id="CP030041">
    <property type="protein sequence ID" value="AWW32004.1"/>
    <property type="molecule type" value="Genomic_DNA"/>
</dbReference>
<dbReference type="KEGG" id="est:DN752_18715"/>
<dbReference type="Gene3D" id="1.10.10.60">
    <property type="entry name" value="Homeodomain-like"/>
    <property type="match status" value="2"/>
</dbReference>
<dbReference type="SUPFAM" id="SSF52317">
    <property type="entry name" value="Class I glutamine amidotransferase-like"/>
    <property type="match status" value="1"/>
</dbReference>
<dbReference type="InterPro" id="IPR009057">
    <property type="entry name" value="Homeodomain-like_sf"/>
</dbReference>
<dbReference type="Gene3D" id="3.40.50.880">
    <property type="match status" value="1"/>
</dbReference>
<keyword evidence="2" id="KW-0804">Transcription</keyword>
<organism evidence="4 5">
    <name type="scientific">Echinicola strongylocentroti</name>
    <dbReference type="NCBI Taxonomy" id="1795355"/>
    <lineage>
        <taxon>Bacteria</taxon>
        <taxon>Pseudomonadati</taxon>
        <taxon>Bacteroidota</taxon>
        <taxon>Cytophagia</taxon>
        <taxon>Cytophagales</taxon>
        <taxon>Cyclobacteriaceae</taxon>
        <taxon>Echinicola</taxon>
    </lineage>
</organism>
<dbReference type="PANTHER" id="PTHR43130">
    <property type="entry name" value="ARAC-FAMILY TRANSCRIPTIONAL REGULATOR"/>
    <property type="match status" value="1"/>
</dbReference>
<dbReference type="SMART" id="SM00342">
    <property type="entry name" value="HTH_ARAC"/>
    <property type="match status" value="1"/>
</dbReference>
<dbReference type="CDD" id="cd03138">
    <property type="entry name" value="GATase1_AraC_2"/>
    <property type="match status" value="1"/>
</dbReference>
<protein>
    <submittedName>
        <fullName evidence="4">AraC family transcriptional regulator</fullName>
    </submittedName>
</protein>
<dbReference type="InterPro" id="IPR002818">
    <property type="entry name" value="DJ-1/PfpI"/>
</dbReference>
<proteinExistence type="predicted"/>
<evidence type="ECO:0000313" key="5">
    <source>
        <dbReference type="Proteomes" id="UP000248688"/>
    </source>
</evidence>
<evidence type="ECO:0000256" key="1">
    <source>
        <dbReference type="ARBA" id="ARBA00023015"/>
    </source>
</evidence>
<evidence type="ECO:0000313" key="4">
    <source>
        <dbReference type="EMBL" id="AWW32004.1"/>
    </source>
</evidence>
<accession>A0A2Z4IMC6</accession>
<dbReference type="InterPro" id="IPR052158">
    <property type="entry name" value="INH-QAR"/>
</dbReference>
<dbReference type="Pfam" id="PF12833">
    <property type="entry name" value="HTH_18"/>
    <property type="match status" value="1"/>
</dbReference>
<sequence length="331" mass="37147">MKSVSILVPESSVMEAIADPRYMFAAANQFLVAAGRKPLFEVQLVGMHREVKLGDGAFSVFPDAMCDEVKVTDLIIIPALFGDMKESIASNGDLIPWIIKQHAQGAEVASLCVGAFLLAATGLLEGKKCSTHWAYCQEFRETYPSVEVVDGSIITEECGIYSSGGANSYWNLLLYLLEKYTDRDTAILAAKYFAIDIDRDSQAVFAIFNGQKDHNDEEVKQVQEYIENHYDEKITVDQLASMVALSRRSFERRFKQMTGNTVIAYFQRVKIEAAKRSFESSRKNISEVMFDVGYTDSKAFRAVFKKITGLTPVAYRNKYHKPLVSPQGNRF</sequence>
<dbReference type="GO" id="GO:0003700">
    <property type="term" value="F:DNA-binding transcription factor activity"/>
    <property type="evidence" value="ECO:0007669"/>
    <property type="project" value="InterPro"/>
</dbReference>
<dbReference type="Pfam" id="PF01965">
    <property type="entry name" value="DJ-1_PfpI"/>
    <property type="match status" value="1"/>
</dbReference>
<dbReference type="SUPFAM" id="SSF46689">
    <property type="entry name" value="Homeodomain-like"/>
    <property type="match status" value="2"/>
</dbReference>
<dbReference type="GO" id="GO:0043565">
    <property type="term" value="F:sequence-specific DNA binding"/>
    <property type="evidence" value="ECO:0007669"/>
    <property type="project" value="InterPro"/>
</dbReference>
<dbReference type="PROSITE" id="PS01124">
    <property type="entry name" value="HTH_ARAC_FAMILY_2"/>
    <property type="match status" value="1"/>
</dbReference>
<dbReference type="PANTHER" id="PTHR43130:SF3">
    <property type="entry name" value="HTH-TYPE TRANSCRIPTIONAL REGULATOR RV1931C"/>
    <property type="match status" value="1"/>
</dbReference>
<dbReference type="InterPro" id="IPR029062">
    <property type="entry name" value="Class_I_gatase-like"/>
</dbReference>
<reference evidence="4 5" key="1">
    <citation type="submission" date="2018-06" db="EMBL/GenBank/DDBJ databases">
        <title>Echinicola strongylocentroti sp. nov., isolated from a sea urchin Strongylocentrotus intermedius.</title>
        <authorList>
            <person name="Bae S.S."/>
        </authorList>
    </citation>
    <scope>NUCLEOTIDE SEQUENCE [LARGE SCALE GENOMIC DNA]</scope>
    <source>
        <strain evidence="4 5">MEBiC08714</strain>
    </source>
</reference>